<keyword evidence="3" id="KW-1185">Reference proteome</keyword>
<sequence>MAHGTSVPLRQVSSANNIKVATRQEKKRSSSRRVEDGLARAKADVREAVRSKNYSSYKKQIYFPTGVIYRNPVAFHQLSCDIHVRFLYSDMVTNNIACDQESHIEMEKRFKVWVYREGEEPLVHTAPLHEIYGIEGQFIDEMERGNAVGVGCVEAIEDGAAPVPISSDKNRGCPMHHLISCIIF</sequence>
<accession>A0AAV8TQ31</accession>
<organism evidence="2 3">
    <name type="scientific">Erythroxylum novogranatense</name>
    <dbReference type="NCBI Taxonomy" id="1862640"/>
    <lineage>
        <taxon>Eukaryota</taxon>
        <taxon>Viridiplantae</taxon>
        <taxon>Streptophyta</taxon>
        <taxon>Embryophyta</taxon>
        <taxon>Tracheophyta</taxon>
        <taxon>Spermatophyta</taxon>
        <taxon>Magnoliopsida</taxon>
        <taxon>eudicotyledons</taxon>
        <taxon>Gunneridae</taxon>
        <taxon>Pentapetalae</taxon>
        <taxon>rosids</taxon>
        <taxon>fabids</taxon>
        <taxon>Malpighiales</taxon>
        <taxon>Erythroxylaceae</taxon>
        <taxon>Erythroxylum</taxon>
    </lineage>
</organism>
<comment type="caution">
    <text evidence="2">The sequence shown here is derived from an EMBL/GenBank/DDBJ whole genome shotgun (WGS) entry which is preliminary data.</text>
</comment>
<reference evidence="2 3" key="1">
    <citation type="submission" date="2021-09" db="EMBL/GenBank/DDBJ databases">
        <title>Genomic insights and catalytic innovation underlie evolution of tropane alkaloids biosynthesis.</title>
        <authorList>
            <person name="Wang Y.-J."/>
            <person name="Tian T."/>
            <person name="Huang J.-P."/>
            <person name="Huang S.-X."/>
        </authorList>
    </citation>
    <scope>NUCLEOTIDE SEQUENCE [LARGE SCALE GENOMIC DNA]</scope>
    <source>
        <strain evidence="2">KIB-2018</strain>
        <tissue evidence="2">Leaf</tissue>
    </source>
</reference>
<feature type="region of interest" description="Disordered" evidence="1">
    <location>
        <begin position="14"/>
        <end position="37"/>
    </location>
</feature>
<dbReference type="Proteomes" id="UP001159364">
    <property type="component" value="Linkage Group LG04"/>
</dbReference>
<evidence type="ECO:0000256" key="1">
    <source>
        <dbReference type="SAM" id="MobiDB-lite"/>
    </source>
</evidence>
<proteinExistence type="predicted"/>
<feature type="compositionally biased region" description="Basic and acidic residues" evidence="1">
    <location>
        <begin position="22"/>
        <end position="37"/>
    </location>
</feature>
<name>A0AAV8TQ31_9ROSI</name>
<evidence type="ECO:0000313" key="2">
    <source>
        <dbReference type="EMBL" id="KAJ8768249.1"/>
    </source>
</evidence>
<gene>
    <name evidence="2" type="ORF">K2173_021189</name>
</gene>
<protein>
    <submittedName>
        <fullName evidence="2">Uncharacterized protein</fullName>
    </submittedName>
</protein>
<dbReference type="EMBL" id="JAIWQS010000004">
    <property type="protein sequence ID" value="KAJ8768249.1"/>
    <property type="molecule type" value="Genomic_DNA"/>
</dbReference>
<dbReference type="AlphaFoldDB" id="A0AAV8TQ31"/>
<evidence type="ECO:0000313" key="3">
    <source>
        <dbReference type="Proteomes" id="UP001159364"/>
    </source>
</evidence>